<name>A0AAN5CX38_9BILA</name>
<dbReference type="EMBL" id="BTRK01000005">
    <property type="protein sequence ID" value="GMR52686.1"/>
    <property type="molecule type" value="Genomic_DNA"/>
</dbReference>
<dbReference type="PANTHER" id="PTHR21629">
    <property type="entry name" value="C6 DOMAIN-CONTAINING PROTEIN"/>
    <property type="match status" value="1"/>
</dbReference>
<evidence type="ECO:0000313" key="2">
    <source>
        <dbReference type="EMBL" id="GMR52686.1"/>
    </source>
</evidence>
<keyword evidence="3" id="KW-1185">Reference proteome</keyword>
<dbReference type="Pfam" id="PF01681">
    <property type="entry name" value="C6"/>
    <property type="match status" value="1"/>
</dbReference>
<comment type="caution">
    <text evidence="2">The sequence shown here is derived from an EMBL/GenBank/DDBJ whole genome shotgun (WGS) entry which is preliminary data.</text>
</comment>
<feature type="non-terminal residue" evidence="2">
    <location>
        <position position="1"/>
    </location>
</feature>
<dbReference type="Proteomes" id="UP001328107">
    <property type="component" value="Unassembled WGS sequence"/>
</dbReference>
<sequence>PIGAVTDGSMMIMYTVTCKADGSGWEVGGQVINSVECTATPLCKTCAVAAPTITKVHVDSKDMAVPPIVNTGTCSTKTFVCEGMMATITPMSGGAPIGAVTDGSMMIMYTVTCKADGSGWEVGGQVINSVECTATPLCKTCAVAAPTITKVHVDSKDMAVPPIVNTGTCSTKTFVCEGMMATITPMS</sequence>
<accession>A0AAN5CX38</accession>
<evidence type="ECO:0000313" key="3">
    <source>
        <dbReference type="Proteomes" id="UP001328107"/>
    </source>
</evidence>
<reference evidence="3" key="1">
    <citation type="submission" date="2022-10" db="EMBL/GenBank/DDBJ databases">
        <title>Genome assembly of Pristionchus species.</title>
        <authorList>
            <person name="Yoshida K."/>
            <person name="Sommer R.J."/>
        </authorList>
    </citation>
    <scope>NUCLEOTIDE SEQUENCE [LARGE SCALE GENOMIC DNA]</scope>
    <source>
        <strain evidence="3">RS5460</strain>
    </source>
</reference>
<feature type="domain" description="C6" evidence="1">
    <location>
        <begin position="46"/>
        <end position="132"/>
    </location>
</feature>
<protein>
    <recommendedName>
        <fullName evidence="1">C6 domain-containing protein</fullName>
    </recommendedName>
</protein>
<dbReference type="AlphaFoldDB" id="A0AAN5CX38"/>
<dbReference type="PANTHER" id="PTHR21629:SF5">
    <property type="entry name" value="C6 DOMAIN-CONTAINING PROTEIN"/>
    <property type="match status" value="1"/>
</dbReference>
<feature type="non-terminal residue" evidence="2">
    <location>
        <position position="187"/>
    </location>
</feature>
<gene>
    <name evidence="2" type="ORF">PMAYCL1PPCAC_22881</name>
</gene>
<organism evidence="2 3">
    <name type="scientific">Pristionchus mayeri</name>
    <dbReference type="NCBI Taxonomy" id="1317129"/>
    <lineage>
        <taxon>Eukaryota</taxon>
        <taxon>Metazoa</taxon>
        <taxon>Ecdysozoa</taxon>
        <taxon>Nematoda</taxon>
        <taxon>Chromadorea</taxon>
        <taxon>Rhabditida</taxon>
        <taxon>Rhabditina</taxon>
        <taxon>Diplogasteromorpha</taxon>
        <taxon>Diplogasteroidea</taxon>
        <taxon>Neodiplogasteridae</taxon>
        <taxon>Pristionchus</taxon>
    </lineage>
</organism>
<evidence type="ECO:0000259" key="1">
    <source>
        <dbReference type="Pfam" id="PF01681"/>
    </source>
</evidence>
<proteinExistence type="predicted"/>
<dbReference type="InterPro" id="IPR002601">
    <property type="entry name" value="C6_domain"/>
</dbReference>